<comment type="similarity">
    <text evidence="1">Belongs to the N(4)/N(6)-methyltransferase family. N(4) subfamily.</text>
</comment>
<dbReference type="InterPro" id="IPR029063">
    <property type="entry name" value="SAM-dependent_MTases_sf"/>
</dbReference>
<keyword evidence="5" id="KW-0680">Restriction system</keyword>
<name>A0A381E823_9GAMM</name>
<sequence length="307" mass="34174">MFDSRLIIGDCRSVLPQLAADGLRVQTCITSPPYYRLRDYGMPGQIGCESCMADYLDALVGVFRLVREVLADDGTLWLNLGDSYAARGGDLRAKNLLGIPWRLALALQDDGWYLRQDIIWHKTNPLPEPVTDRCVGAHEYLFLLAKQPRYYFDHRAIQEPSLTYPQSKDSRRNDFARAEGKRAQVVLPGRGVAPQHRADRLPTAVKPERNKRDVWSLATRPTGHAHVAAMPTTLVEPCILAGSRPGDIVLDPFSGSGTVIDVANRLEREWLAIEIDPAFAPLHEDRTVQRPLPLLQSLAAESGLSCS</sequence>
<dbReference type="EC" id="2.1.1.-" evidence="8"/>
<protein>
    <recommendedName>
        <fullName evidence="8">Methyltransferase</fullName>
        <ecNumber evidence="8">2.1.1.-</ecNumber>
    </recommendedName>
</protein>
<dbReference type="EMBL" id="UFUW01000001">
    <property type="protein sequence ID" value="SUX22748.1"/>
    <property type="molecule type" value="Genomic_DNA"/>
</dbReference>
<dbReference type="PRINTS" id="PR00508">
    <property type="entry name" value="S21N4MTFRASE"/>
</dbReference>
<evidence type="ECO:0000313" key="11">
    <source>
        <dbReference type="Proteomes" id="UP000254572"/>
    </source>
</evidence>
<dbReference type="Proteomes" id="UP000254572">
    <property type="component" value="Unassembled WGS sequence"/>
</dbReference>
<evidence type="ECO:0000313" key="10">
    <source>
        <dbReference type="EMBL" id="SUX22748.1"/>
    </source>
</evidence>
<dbReference type="OrthoDB" id="9816043at2"/>
<comment type="catalytic activity">
    <reaction evidence="7">
        <text>a 2'-deoxycytidine in DNA + S-adenosyl-L-methionine = an N(4)-methyl-2'-deoxycytidine in DNA + S-adenosyl-L-homocysteine + H(+)</text>
        <dbReference type="Rhea" id="RHEA:16857"/>
        <dbReference type="Rhea" id="RHEA-COMP:11369"/>
        <dbReference type="Rhea" id="RHEA-COMP:13674"/>
        <dbReference type="ChEBI" id="CHEBI:15378"/>
        <dbReference type="ChEBI" id="CHEBI:57856"/>
        <dbReference type="ChEBI" id="CHEBI:59789"/>
        <dbReference type="ChEBI" id="CHEBI:85452"/>
        <dbReference type="ChEBI" id="CHEBI:137933"/>
        <dbReference type="EC" id="2.1.1.113"/>
    </reaction>
</comment>
<evidence type="ECO:0000256" key="8">
    <source>
        <dbReference type="RuleBase" id="RU362026"/>
    </source>
</evidence>
<evidence type="ECO:0000259" key="9">
    <source>
        <dbReference type="Pfam" id="PF01555"/>
    </source>
</evidence>
<evidence type="ECO:0000256" key="2">
    <source>
        <dbReference type="ARBA" id="ARBA00022603"/>
    </source>
</evidence>
<feature type="domain" description="DNA methylase N-4/N-6" evidence="9">
    <location>
        <begin position="25"/>
        <end position="280"/>
    </location>
</feature>
<keyword evidence="6" id="KW-0238">DNA-binding</keyword>
<dbReference type="InterPro" id="IPR002941">
    <property type="entry name" value="DNA_methylase_N4/N6"/>
</dbReference>
<evidence type="ECO:0000256" key="6">
    <source>
        <dbReference type="ARBA" id="ARBA00023125"/>
    </source>
</evidence>
<evidence type="ECO:0000256" key="3">
    <source>
        <dbReference type="ARBA" id="ARBA00022679"/>
    </source>
</evidence>
<keyword evidence="11" id="KW-1185">Reference proteome</keyword>
<dbReference type="REBASE" id="422400">
    <property type="entry name" value="M.Cva13294ORF1330P"/>
</dbReference>
<dbReference type="RefSeq" id="WP_115611622.1">
    <property type="nucleotide sequence ID" value="NZ_JBHLZC010000005.1"/>
</dbReference>
<reference evidence="10 11" key="1">
    <citation type="submission" date="2018-06" db="EMBL/GenBank/DDBJ databases">
        <authorList>
            <consortium name="Pathogen Informatics"/>
            <person name="Doyle S."/>
        </authorList>
    </citation>
    <scope>NUCLEOTIDE SEQUENCE [LARGE SCALE GENOMIC DNA]</scope>
    <source>
        <strain evidence="10 11">NCTC13294</strain>
    </source>
</reference>
<keyword evidence="3 10" id="KW-0808">Transferase</keyword>
<dbReference type="GO" id="GO:0003677">
    <property type="term" value="F:DNA binding"/>
    <property type="evidence" value="ECO:0007669"/>
    <property type="project" value="UniProtKB-KW"/>
</dbReference>
<evidence type="ECO:0000256" key="5">
    <source>
        <dbReference type="ARBA" id="ARBA00022747"/>
    </source>
</evidence>
<evidence type="ECO:0000256" key="7">
    <source>
        <dbReference type="ARBA" id="ARBA00049120"/>
    </source>
</evidence>
<dbReference type="Gene3D" id="3.40.50.150">
    <property type="entry name" value="Vaccinia Virus protein VP39"/>
    <property type="match status" value="1"/>
</dbReference>
<dbReference type="GO" id="GO:0009307">
    <property type="term" value="P:DNA restriction-modification system"/>
    <property type="evidence" value="ECO:0007669"/>
    <property type="project" value="UniProtKB-KW"/>
</dbReference>
<keyword evidence="2 10" id="KW-0489">Methyltransferase</keyword>
<organism evidence="10 11">
    <name type="scientific">Cardiobacterium valvarum</name>
    <dbReference type="NCBI Taxonomy" id="194702"/>
    <lineage>
        <taxon>Bacteria</taxon>
        <taxon>Pseudomonadati</taxon>
        <taxon>Pseudomonadota</taxon>
        <taxon>Gammaproteobacteria</taxon>
        <taxon>Cardiobacteriales</taxon>
        <taxon>Cardiobacteriaceae</taxon>
        <taxon>Cardiobacterium</taxon>
    </lineage>
</organism>
<dbReference type="SUPFAM" id="SSF53335">
    <property type="entry name" value="S-adenosyl-L-methionine-dependent methyltransferases"/>
    <property type="match status" value="1"/>
</dbReference>
<evidence type="ECO:0000256" key="1">
    <source>
        <dbReference type="ARBA" id="ARBA00010203"/>
    </source>
</evidence>
<dbReference type="InterPro" id="IPR001091">
    <property type="entry name" value="RM_Methyltransferase"/>
</dbReference>
<dbReference type="AlphaFoldDB" id="A0A381E823"/>
<keyword evidence="4" id="KW-0949">S-adenosyl-L-methionine</keyword>
<evidence type="ECO:0000256" key="4">
    <source>
        <dbReference type="ARBA" id="ARBA00022691"/>
    </source>
</evidence>
<dbReference type="InterPro" id="IPR017985">
    <property type="entry name" value="MeTrfase_CN4_CS"/>
</dbReference>
<gene>
    <name evidence="10" type="primary">dpnA_1</name>
    <name evidence="10" type="ORF">NCTC13294_01330</name>
</gene>
<dbReference type="Pfam" id="PF01555">
    <property type="entry name" value="N6_N4_Mtase"/>
    <property type="match status" value="1"/>
</dbReference>
<proteinExistence type="inferred from homology"/>
<dbReference type="PROSITE" id="PS00093">
    <property type="entry name" value="N4_MTASE"/>
    <property type="match status" value="1"/>
</dbReference>
<dbReference type="GO" id="GO:0008170">
    <property type="term" value="F:N-methyltransferase activity"/>
    <property type="evidence" value="ECO:0007669"/>
    <property type="project" value="InterPro"/>
</dbReference>
<accession>A0A381E823</accession>
<dbReference type="GO" id="GO:0015667">
    <property type="term" value="F:site-specific DNA-methyltransferase (cytosine-N4-specific) activity"/>
    <property type="evidence" value="ECO:0007669"/>
    <property type="project" value="UniProtKB-EC"/>
</dbReference>
<dbReference type="GO" id="GO:0032259">
    <property type="term" value="P:methylation"/>
    <property type="evidence" value="ECO:0007669"/>
    <property type="project" value="UniProtKB-KW"/>
</dbReference>